<feature type="repeat" description="PPR" evidence="3">
    <location>
        <begin position="677"/>
        <end position="711"/>
    </location>
</feature>
<feature type="repeat" description="PPR" evidence="3">
    <location>
        <begin position="739"/>
        <end position="773"/>
    </location>
</feature>
<dbReference type="PANTHER" id="PTHR47926">
    <property type="entry name" value="PENTATRICOPEPTIDE REPEAT-CONTAINING PROTEIN"/>
    <property type="match status" value="1"/>
</dbReference>
<dbReference type="AlphaFoldDB" id="A0A6P5H2R6"/>
<feature type="repeat" description="PPR" evidence="3">
    <location>
        <begin position="249"/>
        <end position="284"/>
    </location>
</feature>
<dbReference type="Pfam" id="PF01535">
    <property type="entry name" value="PPR"/>
    <property type="match status" value="11"/>
</dbReference>
<name>A0A6P5H2R6_ANACO</name>
<feature type="compositionally biased region" description="Low complexity" evidence="4">
    <location>
        <begin position="428"/>
        <end position="437"/>
    </location>
</feature>
<gene>
    <name evidence="6" type="primary">LOC109728348</name>
</gene>
<dbReference type="GeneID" id="109728348"/>
<dbReference type="FunFam" id="1.25.40.10:FF:000427">
    <property type="entry name" value="Pentatricopeptide repeat-containing protein chloroplastic"/>
    <property type="match status" value="1"/>
</dbReference>
<keyword evidence="5" id="KW-1185">Reference proteome</keyword>
<dbReference type="InterPro" id="IPR046960">
    <property type="entry name" value="PPR_At4g14850-like_plant"/>
</dbReference>
<feature type="repeat" description="PPR" evidence="3">
    <location>
        <begin position="214"/>
        <end position="248"/>
    </location>
</feature>
<dbReference type="PANTHER" id="PTHR47926:SF460">
    <property type="entry name" value="OS01G0815900 PROTEIN"/>
    <property type="match status" value="1"/>
</dbReference>
<dbReference type="PROSITE" id="PS51375">
    <property type="entry name" value="PPR"/>
    <property type="match status" value="11"/>
</dbReference>
<dbReference type="InterPro" id="IPR011990">
    <property type="entry name" value="TPR-like_helical_dom_sf"/>
</dbReference>
<evidence type="ECO:0000256" key="3">
    <source>
        <dbReference type="PROSITE-ProRule" id="PRU00708"/>
    </source>
</evidence>
<dbReference type="FunFam" id="1.25.40.10:FF:000348">
    <property type="entry name" value="Pentatricopeptide repeat-containing protein chloroplastic"/>
    <property type="match status" value="2"/>
</dbReference>
<dbReference type="FunFam" id="1.25.40.10:FF:000090">
    <property type="entry name" value="Pentatricopeptide repeat-containing protein, chloroplastic"/>
    <property type="match status" value="1"/>
</dbReference>
<dbReference type="InterPro" id="IPR046848">
    <property type="entry name" value="E_motif"/>
</dbReference>
<reference evidence="6" key="2">
    <citation type="submission" date="2025-08" db="UniProtKB">
        <authorList>
            <consortium name="RefSeq"/>
        </authorList>
    </citation>
    <scope>IDENTIFICATION</scope>
    <source>
        <tissue evidence="6">Leaf</tissue>
    </source>
</reference>
<sequence length="1025" mass="114055">MLGLGSSSNSIPADTFTFCFLLKACANLFESNNGAQFHGVVIKKGFEFHVYVHTSVVGMYVKCGSLADARKAFDEMPERNLVAWNAMITGSAGRGEVGYARLLFERMPKHNVISWTGLIDGYTRAREPEEAIALFRRMMFEGVDPSEITVLAIVPAVSNSGGLLMGGTLHAYCEKRSFCIVDVRVENSLIDMYAKCGSISNALKVFETMLGRRNLVSWTSIISGFAMHGMAKEAVEQFEEMSKASIAPNRVTFLSVLNACSHGGLVDEGLSFFKAMVYEYGIEPEIKHYGCIIDLLGRAGRLREAEEMIGKMPMDVNVVVWRTLLGCCCKHGEVEMGERVMKKIVGLERGYGGDYVVMSNMLNDVGRFNDALRVRRMIDELNVVKVPGITLISGKQYLIRKILTHLRQYSHKTHTHTHTHTHKPCTPLPSSLSLPRTSTPPSPPPPPPPLPPPLPMESIKKLHAHLIVTGLHRYQSLLSNVLVPYALSPANLAHARVLFRQIQSPTAFLWNTMIRALSRSQTPQDAIFFYARMRQRGLKQGNFTFPFVLKACARISGFGEGKWVHCHCLKLGFVSDVFVSNALIHFYVICGDLRCARLVFDEMPVRDLVSWNSLICGYSQCNCLSEVLGLFEAMRDAGLKGDEVTMVKVVSACTHLGEWDLAESMVKYTEENCIEVDVYLGNTLIDYYGRRGLVESAEKVFMEMKERNVVTMNAMITTYAKAGNLVLARRIFDEMPERDLISWSSMIAGYSQSNCFADALKLFRQMQKARVKPDEIVVVSVLSACAHLGALDIGKWMHNYIKRNNIKADIYVGNSLIDMYAKGGCIMEAFEVFDEMKEKDTLSWNSIILGLANNGLTEKALEVFSGMLKDGFPPNGVTFLGVLIACAHGGLVNEGLHYFESMREVHKLEPQMKHYGCVVDLLGRSGELDKAFKFIGEMPMKPDPIVWRTLLGACKVHGNVGLAKIATEKLDELDPNNSGNYVLLFNTFAGADRWTDAMKVREMMVESDVRKSPGCSLIEAGNTGE</sequence>
<dbReference type="InterPro" id="IPR002885">
    <property type="entry name" value="PPR_rpt"/>
</dbReference>
<evidence type="ECO:0000256" key="1">
    <source>
        <dbReference type="ARBA" id="ARBA00022737"/>
    </source>
</evidence>
<dbReference type="OrthoDB" id="185373at2759"/>
<evidence type="ECO:0000313" key="6">
    <source>
        <dbReference type="RefSeq" id="XP_020114324.1"/>
    </source>
</evidence>
<dbReference type="Pfam" id="PF13041">
    <property type="entry name" value="PPR_2"/>
    <property type="match status" value="3"/>
</dbReference>
<feature type="repeat" description="PPR" evidence="3">
    <location>
        <begin position="840"/>
        <end position="874"/>
    </location>
</feature>
<dbReference type="Pfam" id="PF20431">
    <property type="entry name" value="E_motif"/>
    <property type="match status" value="2"/>
</dbReference>
<dbReference type="GO" id="GO:0003723">
    <property type="term" value="F:RNA binding"/>
    <property type="evidence" value="ECO:0007669"/>
    <property type="project" value="InterPro"/>
</dbReference>
<dbReference type="SUPFAM" id="SSF48452">
    <property type="entry name" value="TPR-like"/>
    <property type="match status" value="1"/>
</dbReference>
<evidence type="ECO:0000313" key="5">
    <source>
        <dbReference type="Proteomes" id="UP000515123"/>
    </source>
</evidence>
<feature type="repeat" description="PPR" evidence="3">
    <location>
        <begin position="809"/>
        <end position="839"/>
    </location>
</feature>
<reference evidence="5" key="1">
    <citation type="journal article" date="2015" name="Nat. Genet.">
        <title>The pineapple genome and the evolution of CAM photosynthesis.</title>
        <authorList>
            <person name="Ming R."/>
            <person name="VanBuren R."/>
            <person name="Wai C.M."/>
            <person name="Tang H."/>
            <person name="Schatz M.C."/>
            <person name="Bowers J.E."/>
            <person name="Lyons E."/>
            <person name="Wang M.L."/>
            <person name="Chen J."/>
            <person name="Biggers E."/>
            <person name="Zhang J."/>
            <person name="Huang L."/>
            <person name="Zhang L."/>
            <person name="Miao W."/>
            <person name="Zhang J."/>
            <person name="Ye Z."/>
            <person name="Miao C."/>
            <person name="Lin Z."/>
            <person name="Wang H."/>
            <person name="Zhou H."/>
            <person name="Yim W.C."/>
            <person name="Priest H.D."/>
            <person name="Zheng C."/>
            <person name="Woodhouse M."/>
            <person name="Edger P.P."/>
            <person name="Guyot R."/>
            <person name="Guo H.B."/>
            <person name="Guo H."/>
            <person name="Zheng G."/>
            <person name="Singh R."/>
            <person name="Sharma A."/>
            <person name="Min X."/>
            <person name="Zheng Y."/>
            <person name="Lee H."/>
            <person name="Gurtowski J."/>
            <person name="Sedlazeck F.J."/>
            <person name="Harkess A."/>
            <person name="McKain M.R."/>
            <person name="Liao Z."/>
            <person name="Fang J."/>
            <person name="Liu J."/>
            <person name="Zhang X."/>
            <person name="Zhang Q."/>
            <person name="Hu W."/>
            <person name="Qin Y."/>
            <person name="Wang K."/>
            <person name="Chen L.Y."/>
            <person name="Shirley N."/>
            <person name="Lin Y.R."/>
            <person name="Liu L.Y."/>
            <person name="Hernandez A.G."/>
            <person name="Wright C.L."/>
            <person name="Bulone V."/>
            <person name="Tuskan G.A."/>
            <person name="Heath K."/>
            <person name="Zee F."/>
            <person name="Moore P.H."/>
            <person name="Sunkar R."/>
            <person name="Leebens-Mack J.H."/>
            <person name="Mockler T."/>
            <person name="Bennetzen J.L."/>
            <person name="Freeling M."/>
            <person name="Sankoff D."/>
            <person name="Paterson A.H."/>
            <person name="Zhu X."/>
            <person name="Yang X."/>
            <person name="Smith J.A."/>
            <person name="Cushman J.C."/>
            <person name="Paull R.E."/>
            <person name="Yu Q."/>
        </authorList>
    </citation>
    <scope>NUCLEOTIDE SEQUENCE [LARGE SCALE GENOMIC DNA]</scope>
    <source>
        <strain evidence="5">cv. F153</strain>
    </source>
</reference>
<dbReference type="GO" id="GO:0009451">
    <property type="term" value="P:RNA modification"/>
    <property type="evidence" value="ECO:0007669"/>
    <property type="project" value="InterPro"/>
</dbReference>
<feature type="repeat" description="PPR" evidence="3">
    <location>
        <begin position="607"/>
        <end position="641"/>
    </location>
</feature>
<feature type="compositionally biased region" description="Pro residues" evidence="4">
    <location>
        <begin position="438"/>
        <end position="455"/>
    </location>
</feature>
<evidence type="ECO:0000256" key="2">
    <source>
        <dbReference type="ARBA" id="ARBA00022946"/>
    </source>
</evidence>
<dbReference type="Gene3D" id="1.25.40.10">
    <property type="entry name" value="Tetratricopeptide repeat domain"/>
    <property type="match status" value="5"/>
</dbReference>
<feature type="repeat" description="PPR" evidence="3">
    <location>
        <begin position="182"/>
        <end position="212"/>
    </location>
</feature>
<proteinExistence type="predicted"/>
<feature type="repeat" description="PPR" evidence="3">
    <location>
        <begin position="506"/>
        <end position="540"/>
    </location>
</feature>
<evidence type="ECO:0000256" key="4">
    <source>
        <dbReference type="SAM" id="MobiDB-lite"/>
    </source>
</evidence>
<feature type="repeat" description="PPR" evidence="3">
    <location>
        <begin position="111"/>
        <end position="145"/>
    </location>
</feature>
<dbReference type="NCBIfam" id="TIGR00756">
    <property type="entry name" value="PPR"/>
    <property type="match status" value="8"/>
</dbReference>
<organism evidence="5 6">
    <name type="scientific">Ananas comosus</name>
    <name type="common">Pineapple</name>
    <name type="synonym">Ananas ananas</name>
    <dbReference type="NCBI Taxonomy" id="4615"/>
    <lineage>
        <taxon>Eukaryota</taxon>
        <taxon>Viridiplantae</taxon>
        <taxon>Streptophyta</taxon>
        <taxon>Embryophyta</taxon>
        <taxon>Tracheophyta</taxon>
        <taxon>Spermatophyta</taxon>
        <taxon>Magnoliopsida</taxon>
        <taxon>Liliopsida</taxon>
        <taxon>Poales</taxon>
        <taxon>Bromeliaceae</taxon>
        <taxon>Bromelioideae</taxon>
        <taxon>Ananas</taxon>
    </lineage>
</organism>
<feature type="compositionally biased region" description="Basic residues" evidence="4">
    <location>
        <begin position="413"/>
        <end position="423"/>
    </location>
</feature>
<keyword evidence="2" id="KW-0809">Transit peptide</keyword>
<keyword evidence="1" id="KW-0677">Repeat</keyword>
<protein>
    <submittedName>
        <fullName evidence="6">Pentatricopeptide repeat-containing protein At1g31430-like</fullName>
    </submittedName>
</protein>
<feature type="region of interest" description="Disordered" evidence="4">
    <location>
        <begin position="413"/>
        <end position="455"/>
    </location>
</feature>
<feature type="repeat" description="PPR" evidence="3">
    <location>
        <begin position="49"/>
        <end position="83"/>
    </location>
</feature>
<accession>A0A6P5H2R6</accession>
<dbReference type="FunFam" id="1.25.40.10:FF:001213">
    <property type="entry name" value="Pentatricopeptide repeat-containing protein, mitochondrial"/>
    <property type="match status" value="1"/>
</dbReference>
<dbReference type="RefSeq" id="XP_020114324.1">
    <property type="nucleotide sequence ID" value="XM_020258735.1"/>
</dbReference>
<dbReference type="Proteomes" id="UP000515123">
    <property type="component" value="Linkage group 23"/>
</dbReference>